<dbReference type="EMBL" id="JAGGKT010000017">
    <property type="protein sequence ID" value="MBP1934156.1"/>
    <property type="molecule type" value="Genomic_DNA"/>
</dbReference>
<name>A0ABS4GV67_9BACL</name>
<accession>A0ABS4GV67</accession>
<evidence type="ECO:0000313" key="4">
    <source>
        <dbReference type="Proteomes" id="UP001519343"/>
    </source>
</evidence>
<protein>
    <recommendedName>
        <fullName evidence="2">DUF58 domain-containing protein</fullName>
    </recommendedName>
</protein>
<dbReference type="PANTHER" id="PTHR34351:SF2">
    <property type="entry name" value="DUF58 DOMAIN-CONTAINING PROTEIN"/>
    <property type="match status" value="1"/>
</dbReference>
<dbReference type="RefSeq" id="WP_209812160.1">
    <property type="nucleotide sequence ID" value="NZ_JAGGKT010000017.1"/>
</dbReference>
<organism evidence="3 4">
    <name type="scientific">Ammoniphilus resinae</name>
    <dbReference type="NCBI Taxonomy" id="861532"/>
    <lineage>
        <taxon>Bacteria</taxon>
        <taxon>Bacillati</taxon>
        <taxon>Bacillota</taxon>
        <taxon>Bacilli</taxon>
        <taxon>Bacillales</taxon>
        <taxon>Paenibacillaceae</taxon>
        <taxon>Aneurinibacillus group</taxon>
        <taxon>Ammoniphilus</taxon>
    </lineage>
</organism>
<keyword evidence="1" id="KW-1133">Transmembrane helix</keyword>
<keyword evidence="1" id="KW-0812">Transmembrane</keyword>
<evidence type="ECO:0000259" key="2">
    <source>
        <dbReference type="Pfam" id="PF01882"/>
    </source>
</evidence>
<evidence type="ECO:0000256" key="1">
    <source>
        <dbReference type="SAM" id="Phobius"/>
    </source>
</evidence>
<proteinExistence type="predicted"/>
<dbReference type="Pfam" id="PF01882">
    <property type="entry name" value="DUF58"/>
    <property type="match status" value="1"/>
</dbReference>
<dbReference type="PANTHER" id="PTHR34351">
    <property type="entry name" value="SLR1927 PROTEIN-RELATED"/>
    <property type="match status" value="1"/>
</dbReference>
<feature type="transmembrane region" description="Helical" evidence="1">
    <location>
        <begin position="24"/>
        <end position="43"/>
    </location>
</feature>
<evidence type="ECO:0000313" key="3">
    <source>
        <dbReference type="EMBL" id="MBP1934156.1"/>
    </source>
</evidence>
<gene>
    <name evidence="3" type="ORF">J2Z37_004175</name>
</gene>
<dbReference type="Proteomes" id="UP001519343">
    <property type="component" value="Unassembled WGS sequence"/>
</dbReference>
<sequence length="413" mass="47821">MSSEIKVNQTEEEEERRDPKQTSILFDQYVIWGVVALLIGALWFKIVSLVIISSLLLVITVIIRVWKHHSLKQLIPTIELQKTRVFPEDLITMECTLSNEKWLPLVWVEWEHPKQEGWNWTEGDPEQYRLRLLWLWGFQHAKWEMTGKASKRGVYSLGSILIRSGDAFRFAEQEKGVDLNKELYVYPKLLSVSVPALRSVFQWGIGRKSGGLLEDPSHIAGIREYQNGDEWRKIHWQASARMGTLQTWVYKPILPKQLMILTDVKGFWNVPNREFEWFLSVIASVAMNYHRQGIQIGHASNAIDYKGMKIRDLVPTQTVGLFLDDLAKMTSTTVPSQHLLLEEVTRKKDNAAPIFYFCEQILEGHVGWVKQNGKVSARVIFYYRQRSSYADQLQGQAFAMDSLLSSNKIVKNR</sequence>
<dbReference type="InterPro" id="IPR002881">
    <property type="entry name" value="DUF58"/>
</dbReference>
<comment type="caution">
    <text evidence="3">The sequence shown here is derived from an EMBL/GenBank/DDBJ whole genome shotgun (WGS) entry which is preliminary data.</text>
</comment>
<feature type="domain" description="DUF58" evidence="2">
    <location>
        <begin position="222"/>
        <end position="300"/>
    </location>
</feature>
<reference evidence="3 4" key="1">
    <citation type="submission" date="2021-03" db="EMBL/GenBank/DDBJ databases">
        <title>Genomic Encyclopedia of Type Strains, Phase IV (KMG-IV): sequencing the most valuable type-strain genomes for metagenomic binning, comparative biology and taxonomic classification.</title>
        <authorList>
            <person name="Goeker M."/>
        </authorList>
    </citation>
    <scope>NUCLEOTIDE SEQUENCE [LARGE SCALE GENOMIC DNA]</scope>
    <source>
        <strain evidence="3 4">DSM 24738</strain>
    </source>
</reference>
<keyword evidence="4" id="KW-1185">Reference proteome</keyword>
<keyword evidence="1" id="KW-0472">Membrane</keyword>